<evidence type="ECO:0000256" key="1">
    <source>
        <dbReference type="SAM" id="Phobius"/>
    </source>
</evidence>
<proteinExistence type="predicted"/>
<sequence length="154" mass="18866">MILLISKQRKRIIIYIFLIIYRLYSIIRFSCCMNSYKFKLFLLLLMNTTNQLQYYYTILINNENFTNISLYFYYLVAQCQNKSLQVYNILNKKGKQLNQRNTSDQSNILFIYNELLAYTYIDIEYKFHIYIKKLTIQIGRFYVICVIFLIDYFQ</sequence>
<keyword evidence="1" id="KW-1133">Transmembrane helix</keyword>
<name>A0A8S1MPK6_PARPR</name>
<gene>
    <name evidence="2" type="ORF">PPRIM_AZ9-3.1.T0670219</name>
</gene>
<evidence type="ECO:0000313" key="2">
    <source>
        <dbReference type="EMBL" id="CAD8082368.1"/>
    </source>
</evidence>
<protein>
    <recommendedName>
        <fullName evidence="4">Transmembrane protein</fullName>
    </recommendedName>
</protein>
<keyword evidence="1" id="KW-0812">Transmembrane</keyword>
<feature type="transmembrane region" description="Helical" evidence="1">
    <location>
        <begin position="12"/>
        <end position="36"/>
    </location>
</feature>
<dbReference type="Proteomes" id="UP000688137">
    <property type="component" value="Unassembled WGS sequence"/>
</dbReference>
<keyword evidence="3" id="KW-1185">Reference proteome</keyword>
<comment type="caution">
    <text evidence="2">The sequence shown here is derived from an EMBL/GenBank/DDBJ whole genome shotgun (WGS) entry which is preliminary data.</text>
</comment>
<keyword evidence="1" id="KW-0472">Membrane</keyword>
<evidence type="ECO:0008006" key="4">
    <source>
        <dbReference type="Google" id="ProtNLM"/>
    </source>
</evidence>
<feature type="transmembrane region" description="Helical" evidence="1">
    <location>
        <begin position="134"/>
        <end position="153"/>
    </location>
</feature>
<dbReference type="EMBL" id="CAJJDM010000070">
    <property type="protein sequence ID" value="CAD8082368.1"/>
    <property type="molecule type" value="Genomic_DNA"/>
</dbReference>
<dbReference type="AlphaFoldDB" id="A0A8S1MPK6"/>
<evidence type="ECO:0000313" key="3">
    <source>
        <dbReference type="Proteomes" id="UP000688137"/>
    </source>
</evidence>
<reference evidence="2" key="1">
    <citation type="submission" date="2021-01" db="EMBL/GenBank/DDBJ databases">
        <authorList>
            <consortium name="Genoscope - CEA"/>
            <person name="William W."/>
        </authorList>
    </citation>
    <scope>NUCLEOTIDE SEQUENCE</scope>
</reference>
<organism evidence="2 3">
    <name type="scientific">Paramecium primaurelia</name>
    <dbReference type="NCBI Taxonomy" id="5886"/>
    <lineage>
        <taxon>Eukaryota</taxon>
        <taxon>Sar</taxon>
        <taxon>Alveolata</taxon>
        <taxon>Ciliophora</taxon>
        <taxon>Intramacronucleata</taxon>
        <taxon>Oligohymenophorea</taxon>
        <taxon>Peniculida</taxon>
        <taxon>Parameciidae</taxon>
        <taxon>Paramecium</taxon>
    </lineage>
</organism>
<accession>A0A8S1MPK6</accession>